<feature type="transmembrane region" description="Helical" evidence="8">
    <location>
        <begin position="402"/>
        <end position="428"/>
    </location>
</feature>
<dbReference type="EMBL" id="OZ019904">
    <property type="protein sequence ID" value="CAK9198311.1"/>
    <property type="molecule type" value="Genomic_DNA"/>
</dbReference>
<feature type="region of interest" description="Disordered" evidence="7">
    <location>
        <begin position="1"/>
        <end position="53"/>
    </location>
</feature>
<dbReference type="Proteomes" id="UP001497512">
    <property type="component" value="Chromosome 12"/>
</dbReference>
<evidence type="ECO:0000256" key="2">
    <source>
        <dbReference type="ARBA" id="ARBA00022448"/>
    </source>
</evidence>
<keyword evidence="2" id="KW-0813">Transport</keyword>
<feature type="transmembrane region" description="Helical" evidence="8">
    <location>
        <begin position="299"/>
        <end position="320"/>
    </location>
</feature>
<feature type="transmembrane region" description="Helical" evidence="8">
    <location>
        <begin position="448"/>
        <end position="470"/>
    </location>
</feature>
<reference evidence="10" key="1">
    <citation type="submission" date="2024-02" db="EMBL/GenBank/DDBJ databases">
        <authorList>
            <consortium name="ELIXIR-Norway"/>
            <consortium name="Elixir Norway"/>
        </authorList>
    </citation>
    <scope>NUCLEOTIDE SEQUENCE</scope>
</reference>
<organism evidence="10 11">
    <name type="scientific">Sphagnum troendelagicum</name>
    <dbReference type="NCBI Taxonomy" id="128251"/>
    <lineage>
        <taxon>Eukaryota</taxon>
        <taxon>Viridiplantae</taxon>
        <taxon>Streptophyta</taxon>
        <taxon>Embryophyta</taxon>
        <taxon>Bryophyta</taxon>
        <taxon>Sphagnophytina</taxon>
        <taxon>Sphagnopsida</taxon>
        <taxon>Sphagnales</taxon>
        <taxon>Sphagnaceae</taxon>
        <taxon>Sphagnum</taxon>
    </lineage>
</organism>
<dbReference type="Pfam" id="PF01490">
    <property type="entry name" value="Aa_trans"/>
    <property type="match status" value="1"/>
</dbReference>
<comment type="subcellular location">
    <subcellularLocation>
        <location evidence="1">Membrane</location>
    </subcellularLocation>
</comment>
<evidence type="ECO:0000256" key="1">
    <source>
        <dbReference type="ARBA" id="ARBA00004370"/>
    </source>
</evidence>
<keyword evidence="4" id="KW-0029">Amino-acid transport</keyword>
<evidence type="ECO:0000256" key="7">
    <source>
        <dbReference type="SAM" id="MobiDB-lite"/>
    </source>
</evidence>
<keyword evidence="6 8" id="KW-0472">Membrane</keyword>
<keyword evidence="5 8" id="KW-1133">Transmembrane helix</keyword>
<feature type="domain" description="Amino acid transporter transmembrane" evidence="9">
    <location>
        <begin position="67"/>
        <end position="472"/>
    </location>
</feature>
<evidence type="ECO:0000259" key="9">
    <source>
        <dbReference type="Pfam" id="PF01490"/>
    </source>
</evidence>
<accession>A0ABP0TJK8</accession>
<name>A0ABP0TJK8_9BRYO</name>
<evidence type="ECO:0000313" key="11">
    <source>
        <dbReference type="Proteomes" id="UP001497512"/>
    </source>
</evidence>
<evidence type="ECO:0000256" key="6">
    <source>
        <dbReference type="ARBA" id="ARBA00023136"/>
    </source>
</evidence>
<proteinExistence type="predicted"/>
<gene>
    <name evidence="10" type="ORF">CSSPTR1EN2_LOCUS4373</name>
</gene>
<evidence type="ECO:0000256" key="5">
    <source>
        <dbReference type="ARBA" id="ARBA00022989"/>
    </source>
</evidence>
<keyword evidence="11" id="KW-1185">Reference proteome</keyword>
<feature type="transmembrane region" description="Helical" evidence="8">
    <location>
        <begin position="261"/>
        <end position="279"/>
    </location>
</feature>
<feature type="transmembrane region" description="Helical" evidence="8">
    <location>
        <begin position="189"/>
        <end position="208"/>
    </location>
</feature>
<feature type="transmembrane region" description="Helical" evidence="8">
    <location>
        <begin position="156"/>
        <end position="183"/>
    </location>
</feature>
<dbReference type="PANTHER" id="PTHR48017">
    <property type="entry name" value="OS05G0424000 PROTEIN-RELATED"/>
    <property type="match status" value="1"/>
</dbReference>
<keyword evidence="3 8" id="KW-0812">Transmembrane</keyword>
<evidence type="ECO:0000256" key="3">
    <source>
        <dbReference type="ARBA" id="ARBA00022692"/>
    </source>
</evidence>
<feature type="transmembrane region" description="Helical" evidence="8">
    <location>
        <begin position="340"/>
        <end position="365"/>
    </location>
</feature>
<protein>
    <recommendedName>
        <fullName evidence="9">Amino acid transporter transmembrane domain-containing protein</fullName>
    </recommendedName>
</protein>
<evidence type="ECO:0000256" key="8">
    <source>
        <dbReference type="SAM" id="Phobius"/>
    </source>
</evidence>
<sequence>MMEETGNGMQMAELTTKYTPLDGSGGSSSHSQEDEEQQQPRRPPYSSLSDAADAPKDAGTLFVLESKGTWMHAGYHLTTAIAGPSLLSLPYAFSFLGWAPGLLALTICGLVSSYAYCLLSQVLDDCASKGHRFYRFRELSQFVIGKSWTNCFVTPVQFGVCFVTVVGAILAGGFAVKLIYLGVNANGTIPLAAFVAMFGAVMIVLAQLPSFHSLRYINLVSLLLCLTYSLCATAGSVLAGYNKNVPPKDYSVVGNPAEKMFGVFTALSVMAGVYGVAIIPEIQATVAPPIVGKMVKGIALCYIVVAATFYSVSIAGYWAFGNGAQGNIFDNLVPSGGPQLNPVWLTAISSFAIVAQLLAIGLVYLQPTFDVLETLTADVNRGKYALRNVVPRLVLRSTYVSLATLIGAMLPFFGDIVSLVGAFGYTPLDFVLPMLFYQLVFKPSRTTYIFWLNWVIIVSFSIVGVIGCIATMRHIVIDAKTYKLFADV</sequence>
<feature type="transmembrane region" description="Helical" evidence="8">
    <location>
        <begin position="95"/>
        <end position="119"/>
    </location>
</feature>
<evidence type="ECO:0000313" key="10">
    <source>
        <dbReference type="EMBL" id="CAK9198311.1"/>
    </source>
</evidence>
<evidence type="ECO:0000256" key="4">
    <source>
        <dbReference type="ARBA" id="ARBA00022970"/>
    </source>
</evidence>
<feature type="transmembrane region" description="Helical" evidence="8">
    <location>
        <begin position="220"/>
        <end position="241"/>
    </location>
</feature>
<dbReference type="InterPro" id="IPR013057">
    <property type="entry name" value="AA_transpt_TM"/>
</dbReference>